<evidence type="ECO:0000313" key="2">
    <source>
        <dbReference type="EMBL" id="EFX64070.1"/>
    </source>
</evidence>
<name>E9HW16_DAPPU</name>
<reference evidence="2 3" key="1">
    <citation type="journal article" date="2011" name="Science">
        <title>The ecoresponsive genome of Daphnia pulex.</title>
        <authorList>
            <person name="Colbourne J.K."/>
            <person name="Pfrender M.E."/>
            <person name="Gilbert D."/>
            <person name="Thomas W.K."/>
            <person name="Tucker A."/>
            <person name="Oakley T.H."/>
            <person name="Tokishita S."/>
            <person name="Aerts A."/>
            <person name="Arnold G.J."/>
            <person name="Basu M.K."/>
            <person name="Bauer D.J."/>
            <person name="Caceres C.E."/>
            <person name="Carmel L."/>
            <person name="Casola C."/>
            <person name="Choi J.H."/>
            <person name="Detter J.C."/>
            <person name="Dong Q."/>
            <person name="Dusheyko S."/>
            <person name="Eads B.D."/>
            <person name="Frohlich T."/>
            <person name="Geiler-Samerotte K.A."/>
            <person name="Gerlach D."/>
            <person name="Hatcher P."/>
            <person name="Jogdeo S."/>
            <person name="Krijgsveld J."/>
            <person name="Kriventseva E.V."/>
            <person name="Kultz D."/>
            <person name="Laforsch C."/>
            <person name="Lindquist E."/>
            <person name="Lopez J."/>
            <person name="Manak J.R."/>
            <person name="Muller J."/>
            <person name="Pangilinan J."/>
            <person name="Patwardhan R.P."/>
            <person name="Pitluck S."/>
            <person name="Pritham E.J."/>
            <person name="Rechtsteiner A."/>
            <person name="Rho M."/>
            <person name="Rogozin I.B."/>
            <person name="Sakarya O."/>
            <person name="Salamov A."/>
            <person name="Schaack S."/>
            <person name="Shapiro H."/>
            <person name="Shiga Y."/>
            <person name="Skalitzky C."/>
            <person name="Smith Z."/>
            <person name="Souvorov A."/>
            <person name="Sung W."/>
            <person name="Tang Z."/>
            <person name="Tsuchiya D."/>
            <person name="Tu H."/>
            <person name="Vos H."/>
            <person name="Wang M."/>
            <person name="Wolf Y.I."/>
            <person name="Yamagata H."/>
            <person name="Yamada T."/>
            <person name="Ye Y."/>
            <person name="Shaw J.R."/>
            <person name="Andrews J."/>
            <person name="Crease T.J."/>
            <person name="Tang H."/>
            <person name="Lucas S.M."/>
            <person name="Robertson H.M."/>
            <person name="Bork P."/>
            <person name="Koonin E.V."/>
            <person name="Zdobnov E.M."/>
            <person name="Grigoriev I.V."/>
            <person name="Lynch M."/>
            <person name="Boore J.L."/>
        </authorList>
    </citation>
    <scope>NUCLEOTIDE SEQUENCE [LARGE SCALE GENOMIC DNA]</scope>
</reference>
<evidence type="ECO:0000313" key="3">
    <source>
        <dbReference type="Proteomes" id="UP000000305"/>
    </source>
</evidence>
<feature type="region of interest" description="Disordered" evidence="1">
    <location>
        <begin position="24"/>
        <end position="49"/>
    </location>
</feature>
<feature type="region of interest" description="Disordered" evidence="1">
    <location>
        <begin position="67"/>
        <end position="95"/>
    </location>
</feature>
<evidence type="ECO:0000256" key="1">
    <source>
        <dbReference type="SAM" id="MobiDB-lite"/>
    </source>
</evidence>
<proteinExistence type="predicted"/>
<protein>
    <submittedName>
        <fullName evidence="2">Uncharacterized protein</fullName>
    </submittedName>
</protein>
<dbReference type="KEGG" id="dpx:DAPPUDRAFT_118571"/>
<dbReference type="HOGENOM" id="CLU_1469674_0_0_1"/>
<gene>
    <name evidence="2" type="ORF">DAPPUDRAFT_118571</name>
</gene>
<dbReference type="Proteomes" id="UP000000305">
    <property type="component" value="Unassembled WGS sequence"/>
</dbReference>
<dbReference type="AlphaFoldDB" id="E9HW16"/>
<dbReference type="InParanoid" id="E9HW16"/>
<feature type="compositionally biased region" description="Low complexity" evidence="1">
    <location>
        <begin position="141"/>
        <end position="152"/>
    </location>
</feature>
<organism evidence="2 3">
    <name type="scientific">Daphnia pulex</name>
    <name type="common">Water flea</name>
    <dbReference type="NCBI Taxonomy" id="6669"/>
    <lineage>
        <taxon>Eukaryota</taxon>
        <taxon>Metazoa</taxon>
        <taxon>Ecdysozoa</taxon>
        <taxon>Arthropoda</taxon>
        <taxon>Crustacea</taxon>
        <taxon>Branchiopoda</taxon>
        <taxon>Diplostraca</taxon>
        <taxon>Cladocera</taxon>
        <taxon>Anomopoda</taxon>
        <taxon>Daphniidae</taxon>
        <taxon>Daphnia</taxon>
    </lineage>
</organism>
<sequence length="184" mass="19060">MEEDVKVLAKLLRSQVQLLVKERDEREEIRRQNQPPPVPQQQQQQPATVVSYSKLSSNLFSRLSSSLFSSPSSSLFSSPSSSPKLLNPGSIDGDPATTITFSGATAVDAVATYVSQSAITFNHNDGIGYPASTALHPAAAATTATTRNAATAFDPAASGCQPATAGGSGDTEPEPPTATNAAPS</sequence>
<accession>E9HW16</accession>
<dbReference type="EMBL" id="GL732886">
    <property type="protein sequence ID" value="EFX64070.1"/>
    <property type="molecule type" value="Genomic_DNA"/>
</dbReference>
<feature type="compositionally biased region" description="Low complexity" evidence="1">
    <location>
        <begin position="67"/>
        <end position="88"/>
    </location>
</feature>
<dbReference type="OrthoDB" id="10677311at2759"/>
<keyword evidence="3" id="KW-1185">Reference proteome</keyword>
<feature type="region of interest" description="Disordered" evidence="1">
    <location>
        <begin position="141"/>
        <end position="184"/>
    </location>
</feature>